<evidence type="ECO:0000256" key="1">
    <source>
        <dbReference type="ARBA" id="ARBA00023152"/>
    </source>
</evidence>
<accession>A0A7K0DB32</accession>
<protein>
    <submittedName>
        <fullName evidence="5">2,3-bisphosphoglycerate-dependent phosphoglycerate mutase</fullName>
        <ecNumber evidence="5">5.4.2.11</ecNumber>
    </submittedName>
</protein>
<comment type="caution">
    <text evidence="5">The sequence shown here is derived from an EMBL/GenBank/DDBJ whole genome shotgun (WGS) entry which is preliminary data.</text>
</comment>
<dbReference type="InterPro" id="IPR029033">
    <property type="entry name" value="His_PPase_superfam"/>
</dbReference>
<proteinExistence type="predicted"/>
<sequence>MRTADTRCPTPPKRSRGMRLLLIRHGESWSNVEDVIAGERSCRGLTDRGRHQAALVAECLAAERDRTDIRIVYSTGVRRAVETAEPIAEAFGVPLRPEFPYNDHGAAEGSGRSETLSGAAGSRPLSVDGPIAPGVDSWATSARRVGRMLDVLMCRHHGDTVVLACHRETVLAAGQHFQRIPPTLDHATAEVDYTAITEWAYGPRSRDPQHWRWTLVRHNDTRHLLTM</sequence>
<keyword evidence="2 5" id="KW-0413">Isomerase</keyword>
<dbReference type="Gene3D" id="3.40.50.1240">
    <property type="entry name" value="Phosphoglycerate mutase-like"/>
    <property type="match status" value="1"/>
</dbReference>
<feature type="binding site" evidence="3">
    <location>
        <position position="79"/>
    </location>
    <ligand>
        <name>substrate</name>
    </ligand>
</feature>
<organism evidence="5 6">
    <name type="scientific">Nocardia macrotermitis</name>
    <dbReference type="NCBI Taxonomy" id="2585198"/>
    <lineage>
        <taxon>Bacteria</taxon>
        <taxon>Bacillati</taxon>
        <taxon>Actinomycetota</taxon>
        <taxon>Actinomycetes</taxon>
        <taxon>Mycobacteriales</taxon>
        <taxon>Nocardiaceae</taxon>
        <taxon>Nocardia</taxon>
    </lineage>
</organism>
<reference evidence="5 6" key="1">
    <citation type="submission" date="2019-10" db="EMBL/GenBank/DDBJ databases">
        <title>Nocardia macrotermitis sp. nov. and Nocardia aurantia sp. nov., isolated from the gut of fungus growing-termite Macrotermes natalensis.</title>
        <authorList>
            <person name="Benndorf R."/>
            <person name="Schwitalla J."/>
            <person name="Martin K."/>
            <person name="De Beer W."/>
            <person name="Kaster A.-K."/>
            <person name="Vollmers J."/>
            <person name="Poulsen M."/>
            <person name="Beemelmanns C."/>
        </authorList>
    </citation>
    <scope>NUCLEOTIDE SEQUENCE [LARGE SCALE GENOMIC DNA]</scope>
    <source>
        <strain evidence="5 6">RB20</strain>
    </source>
</reference>
<dbReference type="Pfam" id="PF00300">
    <property type="entry name" value="His_Phos_1"/>
    <property type="match status" value="1"/>
</dbReference>
<evidence type="ECO:0000256" key="2">
    <source>
        <dbReference type="ARBA" id="ARBA00023235"/>
    </source>
</evidence>
<dbReference type="PANTHER" id="PTHR48100">
    <property type="entry name" value="BROAD-SPECIFICITY PHOSPHATASE YOR283W-RELATED"/>
    <property type="match status" value="1"/>
</dbReference>
<keyword evidence="6" id="KW-1185">Reference proteome</keyword>
<gene>
    <name evidence="5" type="primary">gpmA_3</name>
    <name evidence="5" type="ORF">NRB20_58530</name>
</gene>
<dbReference type="EC" id="5.4.2.11" evidence="5"/>
<dbReference type="GO" id="GO:0004619">
    <property type="term" value="F:phosphoglycerate mutase activity"/>
    <property type="evidence" value="ECO:0007669"/>
    <property type="project" value="UniProtKB-EC"/>
</dbReference>
<dbReference type="GO" id="GO:0005737">
    <property type="term" value="C:cytoplasm"/>
    <property type="evidence" value="ECO:0007669"/>
    <property type="project" value="TreeGrafter"/>
</dbReference>
<evidence type="ECO:0000313" key="6">
    <source>
        <dbReference type="Proteomes" id="UP000438448"/>
    </source>
</evidence>
<dbReference type="InterPro" id="IPR013078">
    <property type="entry name" value="His_Pase_superF_clade-1"/>
</dbReference>
<dbReference type="PANTHER" id="PTHR48100:SF1">
    <property type="entry name" value="HISTIDINE PHOSPHATASE FAMILY PROTEIN-RELATED"/>
    <property type="match status" value="1"/>
</dbReference>
<feature type="region of interest" description="Disordered" evidence="4">
    <location>
        <begin position="102"/>
        <end position="125"/>
    </location>
</feature>
<dbReference type="Proteomes" id="UP000438448">
    <property type="component" value="Unassembled WGS sequence"/>
</dbReference>
<dbReference type="CDD" id="cd07067">
    <property type="entry name" value="HP_PGM_like"/>
    <property type="match status" value="1"/>
</dbReference>
<dbReference type="RefSeq" id="WP_153414571.1">
    <property type="nucleotide sequence ID" value="NZ_WEGK01000015.1"/>
</dbReference>
<evidence type="ECO:0000313" key="5">
    <source>
        <dbReference type="EMBL" id="MQY22731.1"/>
    </source>
</evidence>
<dbReference type="SUPFAM" id="SSF53254">
    <property type="entry name" value="Phosphoglycerate mutase-like"/>
    <property type="match status" value="1"/>
</dbReference>
<feature type="binding site" evidence="3">
    <location>
        <begin position="24"/>
        <end position="31"/>
    </location>
    <ligand>
        <name>substrate</name>
    </ligand>
</feature>
<name>A0A7K0DB32_9NOCA</name>
<dbReference type="InterPro" id="IPR050275">
    <property type="entry name" value="PGM_Phosphatase"/>
</dbReference>
<evidence type="ECO:0000256" key="3">
    <source>
        <dbReference type="PIRSR" id="PIRSR613078-2"/>
    </source>
</evidence>
<dbReference type="GO" id="GO:0016791">
    <property type="term" value="F:phosphatase activity"/>
    <property type="evidence" value="ECO:0007669"/>
    <property type="project" value="TreeGrafter"/>
</dbReference>
<dbReference type="EMBL" id="WEGK01000015">
    <property type="protein sequence ID" value="MQY22731.1"/>
    <property type="molecule type" value="Genomic_DNA"/>
</dbReference>
<dbReference type="PROSITE" id="PS00175">
    <property type="entry name" value="PG_MUTASE"/>
    <property type="match status" value="1"/>
</dbReference>
<dbReference type="AlphaFoldDB" id="A0A7K0DB32"/>
<dbReference type="InterPro" id="IPR001345">
    <property type="entry name" value="PG/BPGM_mutase_AS"/>
</dbReference>
<keyword evidence="1" id="KW-0324">Glycolysis</keyword>
<evidence type="ECO:0000256" key="4">
    <source>
        <dbReference type="SAM" id="MobiDB-lite"/>
    </source>
</evidence>
<dbReference type="SMART" id="SM00855">
    <property type="entry name" value="PGAM"/>
    <property type="match status" value="1"/>
</dbReference>
<dbReference type="OrthoDB" id="3628970at2"/>